<name>A0ABP0F9Y2_CLALP</name>
<gene>
    <name evidence="1" type="ORF">CVLEPA_LOCUS4842</name>
</gene>
<organism evidence="1 2">
    <name type="scientific">Clavelina lepadiformis</name>
    <name type="common">Light-bulb sea squirt</name>
    <name type="synonym">Ascidia lepadiformis</name>
    <dbReference type="NCBI Taxonomy" id="159417"/>
    <lineage>
        <taxon>Eukaryota</taxon>
        <taxon>Metazoa</taxon>
        <taxon>Chordata</taxon>
        <taxon>Tunicata</taxon>
        <taxon>Ascidiacea</taxon>
        <taxon>Aplousobranchia</taxon>
        <taxon>Clavelinidae</taxon>
        <taxon>Clavelina</taxon>
    </lineage>
</organism>
<accession>A0ABP0F9Y2</accession>
<reference evidence="1 2" key="1">
    <citation type="submission" date="2024-02" db="EMBL/GenBank/DDBJ databases">
        <authorList>
            <person name="Daric V."/>
            <person name="Darras S."/>
        </authorList>
    </citation>
    <scope>NUCLEOTIDE SEQUENCE [LARGE SCALE GENOMIC DNA]</scope>
</reference>
<dbReference type="PANTHER" id="PTHR16043">
    <property type="entry name" value="DALRD3 PROTEIN"/>
    <property type="match status" value="1"/>
</dbReference>
<evidence type="ECO:0000313" key="1">
    <source>
        <dbReference type="EMBL" id="CAK8675244.1"/>
    </source>
</evidence>
<keyword evidence="2" id="KW-1185">Reference proteome</keyword>
<evidence type="ECO:0000313" key="2">
    <source>
        <dbReference type="Proteomes" id="UP001642483"/>
    </source>
</evidence>
<dbReference type="EMBL" id="CAWYQH010000013">
    <property type="protein sequence ID" value="CAK8675244.1"/>
    <property type="molecule type" value="Genomic_DNA"/>
</dbReference>
<proteinExistence type="predicted"/>
<protein>
    <submittedName>
        <fullName evidence="1">Uncharacterized protein</fullName>
    </submittedName>
</protein>
<dbReference type="Proteomes" id="UP001642483">
    <property type="component" value="Unassembled WGS sequence"/>
</dbReference>
<dbReference type="PANTHER" id="PTHR16043:SF1">
    <property type="entry name" value="DALR ANTICODON-BINDING DOMAIN-CONTAINING PROTEIN 3"/>
    <property type="match status" value="1"/>
</dbReference>
<sequence>MKATCSVDVPEVVIAECRHEKNGLYDFMLPSALLRRWKASYLSEESADEEVQLCLKKLHNLYRSMPVFIEAIKLERTVVLFKVNKQLLFKTIIFNFAKLSSSSVQEGKSNSDKFLICYLSDNATDSRILSVASLYECSQKNYLFISRQATYLNADYINETLQLKIPLASSMPGHHSISAILNVFQKSEFFDCKYDDVTGNNNQLIFNREHKVKCLKCRELLHKVDSTKFSLDAVALTNIAKLFEIVLHAKVSEQGRAMLVNIAAQSKALYVYQFTLAFLQYCHLKYNAENAVGCSCLDLVSLLLGPVHTTLSVQDIFEKCKQDVTESYTCKYNVHMNWLPLVDELSRGILKLSLLMISPSSPINFGSDPTTSNVSSVFMLYNYSRLASLLDTHKQRVICGVYPPLPPVEDVDVTLLCEDDEKIILDLLWQLPDEIVEPAEMFPSVTGTKIEDLQPKWLVVQEMQNLAPKCFFQTAEIVFVPDESPFVAIQPDQRAEA</sequence>
<comment type="caution">
    <text evidence="1">The sequence shown here is derived from an EMBL/GenBank/DDBJ whole genome shotgun (WGS) entry which is preliminary data.</text>
</comment>
<dbReference type="InterPro" id="IPR037380">
    <property type="entry name" value="DALRD3"/>
</dbReference>